<name>A0A8T0SFR6_PANVG</name>
<organism evidence="1 2">
    <name type="scientific">Panicum virgatum</name>
    <name type="common">Blackwell switchgrass</name>
    <dbReference type="NCBI Taxonomy" id="38727"/>
    <lineage>
        <taxon>Eukaryota</taxon>
        <taxon>Viridiplantae</taxon>
        <taxon>Streptophyta</taxon>
        <taxon>Embryophyta</taxon>
        <taxon>Tracheophyta</taxon>
        <taxon>Spermatophyta</taxon>
        <taxon>Magnoliopsida</taxon>
        <taxon>Liliopsida</taxon>
        <taxon>Poales</taxon>
        <taxon>Poaceae</taxon>
        <taxon>PACMAD clade</taxon>
        <taxon>Panicoideae</taxon>
        <taxon>Panicodae</taxon>
        <taxon>Paniceae</taxon>
        <taxon>Panicinae</taxon>
        <taxon>Panicum</taxon>
        <taxon>Panicum sect. Hiantes</taxon>
    </lineage>
</organism>
<accession>A0A8T0SFR6</accession>
<keyword evidence="2" id="KW-1185">Reference proteome</keyword>
<evidence type="ECO:0000313" key="1">
    <source>
        <dbReference type="EMBL" id="KAG2595763.1"/>
    </source>
</evidence>
<reference evidence="1 2" key="1">
    <citation type="submission" date="2020-05" db="EMBL/GenBank/DDBJ databases">
        <title>WGS assembly of Panicum virgatum.</title>
        <authorList>
            <person name="Lovell J.T."/>
            <person name="Jenkins J."/>
            <person name="Shu S."/>
            <person name="Juenger T.E."/>
            <person name="Schmutz J."/>
        </authorList>
    </citation>
    <scope>NUCLEOTIDE SEQUENCE [LARGE SCALE GENOMIC DNA]</scope>
    <source>
        <strain evidence="2">cv. AP13</strain>
    </source>
</reference>
<dbReference type="Proteomes" id="UP000823388">
    <property type="component" value="Chromosome 5K"/>
</dbReference>
<dbReference type="EMBL" id="CM029045">
    <property type="protein sequence ID" value="KAG2595763.1"/>
    <property type="molecule type" value="Genomic_DNA"/>
</dbReference>
<proteinExistence type="predicted"/>
<gene>
    <name evidence="1" type="ORF">PVAP13_5KG095987</name>
</gene>
<evidence type="ECO:0000313" key="2">
    <source>
        <dbReference type="Proteomes" id="UP000823388"/>
    </source>
</evidence>
<comment type="caution">
    <text evidence="1">The sequence shown here is derived from an EMBL/GenBank/DDBJ whole genome shotgun (WGS) entry which is preliminary data.</text>
</comment>
<sequence>MFSTGFSQYAPSSWFRNTQAARKRQIIHRLEHLPYGQKNHHPKFIPSTERKKMPFWLFISINWIVHRIGWSEPSEALKVTLSGNLPEVQTSSSASQEIATSHQKLLCNSASIISECLPSALQFAKGRGTKAQKSTGTHGSWLHLAWLQRAMLSRICVISADGWMPF</sequence>
<protein>
    <submittedName>
        <fullName evidence="1">Uncharacterized protein</fullName>
    </submittedName>
</protein>
<dbReference type="AlphaFoldDB" id="A0A8T0SFR6"/>